<protein>
    <submittedName>
        <fullName evidence="1">Uncharacterized protein</fullName>
    </submittedName>
</protein>
<gene>
    <name evidence="1" type="ORF">JBS370_LOCUS40057</name>
</gene>
<evidence type="ECO:0000313" key="2">
    <source>
        <dbReference type="Proteomes" id="UP000663836"/>
    </source>
</evidence>
<dbReference type="Proteomes" id="UP000663836">
    <property type="component" value="Unassembled WGS sequence"/>
</dbReference>
<accession>A0A820H646</accession>
<evidence type="ECO:0000313" key="1">
    <source>
        <dbReference type="EMBL" id="CAF4290709.1"/>
    </source>
</evidence>
<sequence length="89" mass="10681">QQLYLWSAPIDIVECYQFYLNHLSIVNQSSFMATQLFYNCTLPRFGPLCQYSLDNYISHNSSLYEIIYNFYQHEYNPINLTCYTHLECN</sequence>
<comment type="caution">
    <text evidence="1">The sequence shown here is derived from an EMBL/GenBank/DDBJ whole genome shotgun (WGS) entry which is preliminary data.</text>
</comment>
<dbReference type="EMBL" id="CAJOBD010032819">
    <property type="protein sequence ID" value="CAF4290709.1"/>
    <property type="molecule type" value="Genomic_DNA"/>
</dbReference>
<reference evidence="1" key="1">
    <citation type="submission" date="2021-02" db="EMBL/GenBank/DDBJ databases">
        <authorList>
            <person name="Nowell W R."/>
        </authorList>
    </citation>
    <scope>NUCLEOTIDE SEQUENCE</scope>
</reference>
<feature type="non-terminal residue" evidence="1">
    <location>
        <position position="1"/>
    </location>
</feature>
<dbReference type="AlphaFoldDB" id="A0A820H646"/>
<proteinExistence type="predicted"/>
<organism evidence="1 2">
    <name type="scientific">Rotaria sordida</name>
    <dbReference type="NCBI Taxonomy" id="392033"/>
    <lineage>
        <taxon>Eukaryota</taxon>
        <taxon>Metazoa</taxon>
        <taxon>Spiralia</taxon>
        <taxon>Gnathifera</taxon>
        <taxon>Rotifera</taxon>
        <taxon>Eurotatoria</taxon>
        <taxon>Bdelloidea</taxon>
        <taxon>Philodinida</taxon>
        <taxon>Philodinidae</taxon>
        <taxon>Rotaria</taxon>
    </lineage>
</organism>
<name>A0A820H646_9BILA</name>